<dbReference type="SMART" id="SM00862">
    <property type="entry name" value="Trans_reg_C"/>
    <property type="match status" value="1"/>
</dbReference>
<evidence type="ECO:0000256" key="2">
    <source>
        <dbReference type="ARBA" id="ARBA00022553"/>
    </source>
</evidence>
<dbReference type="Gene3D" id="6.10.250.690">
    <property type="match status" value="1"/>
</dbReference>
<accession>A0A9D2K5P5</accession>
<dbReference type="InterPro" id="IPR039420">
    <property type="entry name" value="WalR-like"/>
</dbReference>
<comment type="function">
    <text evidence="7">May play the central regulatory role in sporulation. It may be an element of the effector pathway responsible for the activation of sporulation genes in response to nutritional stress. Spo0A may act in concert with spo0H (a sigma factor) to control the expression of some genes that are critical to the sporulation process.</text>
</comment>
<dbReference type="InterPro" id="IPR011006">
    <property type="entry name" value="CheY-like_superfamily"/>
</dbReference>
<feature type="modified residue" description="4-aspartylphosphate" evidence="8">
    <location>
        <position position="51"/>
    </location>
</feature>
<dbReference type="Pfam" id="PF00486">
    <property type="entry name" value="Trans_reg_C"/>
    <property type="match status" value="1"/>
</dbReference>
<dbReference type="FunFam" id="3.40.50.2300:FF:000002">
    <property type="entry name" value="DNA-binding response regulator PhoP"/>
    <property type="match status" value="1"/>
</dbReference>
<evidence type="ECO:0000256" key="3">
    <source>
        <dbReference type="ARBA" id="ARBA00023012"/>
    </source>
</evidence>
<dbReference type="PANTHER" id="PTHR48111:SF22">
    <property type="entry name" value="REGULATOR OF RPOS"/>
    <property type="match status" value="1"/>
</dbReference>
<dbReference type="InterPro" id="IPR001867">
    <property type="entry name" value="OmpR/PhoB-type_DNA-bd"/>
</dbReference>
<feature type="domain" description="Response regulatory" evidence="10">
    <location>
        <begin position="2"/>
        <end position="116"/>
    </location>
</feature>
<dbReference type="InterPro" id="IPR036388">
    <property type="entry name" value="WH-like_DNA-bd_sf"/>
</dbReference>
<dbReference type="SMART" id="SM00448">
    <property type="entry name" value="REC"/>
    <property type="match status" value="1"/>
</dbReference>
<dbReference type="GO" id="GO:0000976">
    <property type="term" value="F:transcription cis-regulatory region binding"/>
    <property type="evidence" value="ECO:0007669"/>
    <property type="project" value="TreeGrafter"/>
</dbReference>
<dbReference type="PROSITE" id="PS50110">
    <property type="entry name" value="RESPONSE_REGULATORY"/>
    <property type="match status" value="1"/>
</dbReference>
<dbReference type="FunFam" id="1.10.10.10:FF:000005">
    <property type="entry name" value="Two-component system response regulator"/>
    <property type="match status" value="1"/>
</dbReference>
<dbReference type="Gene3D" id="3.40.50.2300">
    <property type="match status" value="1"/>
</dbReference>
<keyword evidence="4" id="KW-0805">Transcription regulation</keyword>
<dbReference type="EMBL" id="DXBC01000052">
    <property type="protein sequence ID" value="HIZ78862.1"/>
    <property type="molecule type" value="Genomic_DNA"/>
</dbReference>
<dbReference type="GO" id="GO:0005829">
    <property type="term" value="C:cytosol"/>
    <property type="evidence" value="ECO:0007669"/>
    <property type="project" value="TreeGrafter"/>
</dbReference>
<dbReference type="CDD" id="cd00383">
    <property type="entry name" value="trans_reg_C"/>
    <property type="match status" value="1"/>
</dbReference>
<evidence type="ECO:0000256" key="5">
    <source>
        <dbReference type="ARBA" id="ARBA00023125"/>
    </source>
</evidence>
<evidence type="ECO:0000256" key="1">
    <source>
        <dbReference type="ARBA" id="ARBA00018672"/>
    </source>
</evidence>
<dbReference type="InterPro" id="IPR001789">
    <property type="entry name" value="Sig_transdc_resp-reg_receiver"/>
</dbReference>
<evidence type="ECO:0000256" key="8">
    <source>
        <dbReference type="PROSITE-ProRule" id="PRU00169"/>
    </source>
</evidence>
<name>A0A9D2K5P5_9FIRM</name>
<keyword evidence="5 9" id="KW-0238">DNA-binding</keyword>
<comment type="caution">
    <text evidence="12">The sequence shown here is derived from an EMBL/GenBank/DDBJ whole genome shotgun (WGS) entry which is preliminary data.</text>
</comment>
<dbReference type="Pfam" id="PF00072">
    <property type="entry name" value="Response_reg"/>
    <property type="match status" value="1"/>
</dbReference>
<keyword evidence="2 8" id="KW-0597">Phosphoprotein</keyword>
<evidence type="ECO:0000256" key="9">
    <source>
        <dbReference type="PROSITE-ProRule" id="PRU01091"/>
    </source>
</evidence>
<dbReference type="PROSITE" id="PS51755">
    <property type="entry name" value="OMPR_PHOB"/>
    <property type="match status" value="1"/>
</dbReference>
<evidence type="ECO:0000256" key="4">
    <source>
        <dbReference type="ARBA" id="ARBA00023015"/>
    </source>
</evidence>
<sequence length="224" mass="25296">MRILIAEDERDLNRLIAKVLEKEGYGVDACFDGEEALYYLENTEYDAAILDIMMPKKDGLEVLTAVRRKGMDLPVMFLTARDSIADRVTGLDSGADDYLIKPFDFDELLARIRSITRKRSSHTSSVLKVGDLSLDTGSHTASRGGKVIDLSSREYAILEYLCMNPGIVLSREKIENHIWNYDYSGGSNVVDVYISYLRKKIDGDNPKKLIRTVWGSGWMIKEAE</sequence>
<dbReference type="Proteomes" id="UP000824101">
    <property type="component" value="Unassembled WGS sequence"/>
</dbReference>
<evidence type="ECO:0000259" key="10">
    <source>
        <dbReference type="PROSITE" id="PS50110"/>
    </source>
</evidence>
<keyword evidence="3" id="KW-0902">Two-component regulatory system</keyword>
<feature type="domain" description="OmpR/PhoB-type" evidence="11">
    <location>
        <begin position="124"/>
        <end position="222"/>
    </location>
</feature>
<dbReference type="SUPFAM" id="SSF52172">
    <property type="entry name" value="CheY-like"/>
    <property type="match status" value="1"/>
</dbReference>
<organism evidence="12 13">
    <name type="scientific">Candidatus Lachnoclostridium stercorigallinarum</name>
    <dbReference type="NCBI Taxonomy" id="2838634"/>
    <lineage>
        <taxon>Bacteria</taxon>
        <taxon>Bacillati</taxon>
        <taxon>Bacillota</taxon>
        <taxon>Clostridia</taxon>
        <taxon>Lachnospirales</taxon>
        <taxon>Lachnospiraceae</taxon>
    </lineage>
</organism>
<dbReference type="CDD" id="cd17625">
    <property type="entry name" value="REC_OmpR_DrrD-like"/>
    <property type="match status" value="1"/>
</dbReference>
<evidence type="ECO:0000313" key="12">
    <source>
        <dbReference type="EMBL" id="HIZ78862.1"/>
    </source>
</evidence>
<reference evidence="12" key="1">
    <citation type="journal article" date="2021" name="PeerJ">
        <title>Extensive microbial diversity within the chicken gut microbiome revealed by metagenomics and culture.</title>
        <authorList>
            <person name="Gilroy R."/>
            <person name="Ravi A."/>
            <person name="Getino M."/>
            <person name="Pursley I."/>
            <person name="Horton D.L."/>
            <person name="Alikhan N.F."/>
            <person name="Baker D."/>
            <person name="Gharbi K."/>
            <person name="Hall N."/>
            <person name="Watson M."/>
            <person name="Adriaenssens E.M."/>
            <person name="Foster-Nyarko E."/>
            <person name="Jarju S."/>
            <person name="Secka A."/>
            <person name="Antonio M."/>
            <person name="Oren A."/>
            <person name="Chaudhuri R.R."/>
            <person name="La Ragione R."/>
            <person name="Hildebrand F."/>
            <person name="Pallen M.J."/>
        </authorList>
    </citation>
    <scope>NUCLEOTIDE SEQUENCE</scope>
    <source>
        <strain evidence="12">ChiBcec1-1093</strain>
    </source>
</reference>
<reference evidence="12" key="2">
    <citation type="submission" date="2021-04" db="EMBL/GenBank/DDBJ databases">
        <authorList>
            <person name="Gilroy R."/>
        </authorList>
    </citation>
    <scope>NUCLEOTIDE SEQUENCE</scope>
    <source>
        <strain evidence="12">ChiBcec1-1093</strain>
    </source>
</reference>
<evidence type="ECO:0000259" key="11">
    <source>
        <dbReference type="PROSITE" id="PS51755"/>
    </source>
</evidence>
<evidence type="ECO:0000313" key="13">
    <source>
        <dbReference type="Proteomes" id="UP000824101"/>
    </source>
</evidence>
<feature type="DNA-binding region" description="OmpR/PhoB-type" evidence="9">
    <location>
        <begin position="124"/>
        <end position="222"/>
    </location>
</feature>
<gene>
    <name evidence="12" type="ORF">IAA17_03660</name>
</gene>
<protein>
    <recommendedName>
        <fullName evidence="1">Stage 0 sporulation protein A homolog</fullName>
    </recommendedName>
</protein>
<dbReference type="PANTHER" id="PTHR48111">
    <property type="entry name" value="REGULATOR OF RPOS"/>
    <property type="match status" value="1"/>
</dbReference>
<dbReference type="GO" id="GO:0006355">
    <property type="term" value="P:regulation of DNA-templated transcription"/>
    <property type="evidence" value="ECO:0007669"/>
    <property type="project" value="InterPro"/>
</dbReference>
<dbReference type="AlphaFoldDB" id="A0A9D2K5P5"/>
<dbReference type="GO" id="GO:0032993">
    <property type="term" value="C:protein-DNA complex"/>
    <property type="evidence" value="ECO:0007669"/>
    <property type="project" value="TreeGrafter"/>
</dbReference>
<dbReference type="GO" id="GO:0000156">
    <property type="term" value="F:phosphorelay response regulator activity"/>
    <property type="evidence" value="ECO:0007669"/>
    <property type="project" value="TreeGrafter"/>
</dbReference>
<keyword evidence="6" id="KW-0804">Transcription</keyword>
<evidence type="ECO:0000256" key="7">
    <source>
        <dbReference type="ARBA" id="ARBA00024867"/>
    </source>
</evidence>
<dbReference type="Gene3D" id="1.10.10.10">
    <property type="entry name" value="Winged helix-like DNA-binding domain superfamily/Winged helix DNA-binding domain"/>
    <property type="match status" value="1"/>
</dbReference>
<evidence type="ECO:0000256" key="6">
    <source>
        <dbReference type="ARBA" id="ARBA00023163"/>
    </source>
</evidence>
<proteinExistence type="predicted"/>